<dbReference type="RefSeq" id="XP_028967543.1">
    <property type="nucleotide sequence ID" value="XM_029111710.1"/>
</dbReference>
<dbReference type="PROSITE" id="PS50056">
    <property type="entry name" value="TYR_PHOSPHATASE_2"/>
    <property type="match status" value="1"/>
</dbReference>
<dbReference type="GO" id="GO:0005737">
    <property type="term" value="C:cytoplasm"/>
    <property type="evidence" value="ECO:0007669"/>
    <property type="project" value="TreeGrafter"/>
</dbReference>
<proteinExistence type="inferred from homology"/>
<dbReference type="PANTHER" id="PTHR45961">
    <property type="entry name" value="IP21249P"/>
    <property type="match status" value="1"/>
</dbReference>
<evidence type="ECO:0000313" key="6">
    <source>
        <dbReference type="Proteomes" id="UP000694867"/>
    </source>
</evidence>
<dbReference type="InterPro" id="IPR000340">
    <property type="entry name" value="Dual-sp_phosphatase_cat-dom"/>
</dbReference>
<gene>
    <name evidence="7" type="primary">LOC114828267</name>
</gene>
<reference evidence="7" key="1">
    <citation type="submission" date="2025-08" db="UniProtKB">
        <authorList>
            <consortium name="RefSeq"/>
        </authorList>
    </citation>
    <scope>IDENTIFICATION</scope>
</reference>
<dbReference type="InterPro" id="IPR016130">
    <property type="entry name" value="Tyr_Pase_AS"/>
</dbReference>
<dbReference type="InterPro" id="IPR020422">
    <property type="entry name" value="TYR_PHOSPHATASE_DUAL_dom"/>
</dbReference>
<dbReference type="PROSITE" id="PS00383">
    <property type="entry name" value="TYR_PHOSPHATASE_1"/>
    <property type="match status" value="1"/>
</dbReference>
<feature type="domain" description="Tyrosine specific protein phosphatases" evidence="5">
    <location>
        <begin position="66"/>
        <end position="124"/>
    </location>
</feature>
<dbReference type="Gene3D" id="3.90.190.10">
    <property type="entry name" value="Protein tyrosine phosphatase superfamily"/>
    <property type="match status" value="1"/>
</dbReference>
<organism evidence="6 7">
    <name type="scientific">Galendromus occidentalis</name>
    <name type="common">western predatory mite</name>
    <dbReference type="NCBI Taxonomy" id="34638"/>
    <lineage>
        <taxon>Eukaryota</taxon>
        <taxon>Metazoa</taxon>
        <taxon>Ecdysozoa</taxon>
        <taxon>Arthropoda</taxon>
        <taxon>Chelicerata</taxon>
        <taxon>Arachnida</taxon>
        <taxon>Acari</taxon>
        <taxon>Parasitiformes</taxon>
        <taxon>Mesostigmata</taxon>
        <taxon>Gamasina</taxon>
        <taxon>Phytoseioidea</taxon>
        <taxon>Phytoseiidae</taxon>
        <taxon>Typhlodrominae</taxon>
        <taxon>Galendromus</taxon>
    </lineage>
</organism>
<dbReference type="InterPro" id="IPR029021">
    <property type="entry name" value="Prot-tyrosine_phosphatase-like"/>
</dbReference>
<dbReference type="PANTHER" id="PTHR45961:SF6">
    <property type="entry name" value="IP21249P"/>
    <property type="match status" value="1"/>
</dbReference>
<dbReference type="SMART" id="SM00195">
    <property type="entry name" value="DSPc"/>
    <property type="match status" value="1"/>
</dbReference>
<comment type="similarity">
    <text evidence="1">Belongs to the protein-tyrosine phosphatase family. Non-receptor class dual specificity subfamily.</text>
</comment>
<evidence type="ECO:0000259" key="5">
    <source>
        <dbReference type="PROSITE" id="PS50056"/>
    </source>
</evidence>
<keyword evidence="6" id="KW-1185">Reference proteome</keyword>
<dbReference type="AlphaFoldDB" id="A0AAJ7SGK8"/>
<evidence type="ECO:0000256" key="3">
    <source>
        <dbReference type="ARBA" id="ARBA00022912"/>
    </source>
</evidence>
<dbReference type="Pfam" id="PF00782">
    <property type="entry name" value="DSPc"/>
    <property type="match status" value="1"/>
</dbReference>
<dbReference type="GeneID" id="114828267"/>
<dbReference type="InterPro" id="IPR000387">
    <property type="entry name" value="Tyr_Pase_dom"/>
</dbReference>
<dbReference type="CDD" id="cd14514">
    <property type="entry name" value="DUSP14-like"/>
    <property type="match status" value="1"/>
</dbReference>
<keyword evidence="2" id="KW-0378">Hydrolase</keyword>
<dbReference type="KEGG" id="goe:114828267"/>
<keyword evidence="3" id="KW-0904">Protein phosphatase</keyword>
<sequence length="190" mass="21232">MYEFDEMSQITESLYLSGVGGLTAENIEKNEISHIVNCTKELLAHDIPGVTETRFPLFDLPTEDIKKFFHSAADLLNQKIKSGGKVVVHCFAGKSRSTSIVLAYLMKHRGMSLREAFLYVRDRRSIAEPNLGFFRQLIEFEGEIHASPEPSVKMVKLSEHVSIPDVLDEVQGLSTLHPIITKRIGSDSTG</sequence>
<evidence type="ECO:0000259" key="4">
    <source>
        <dbReference type="PROSITE" id="PS50054"/>
    </source>
</evidence>
<dbReference type="PROSITE" id="PS50054">
    <property type="entry name" value="TYR_PHOSPHATASE_DUAL"/>
    <property type="match status" value="1"/>
</dbReference>
<name>A0AAJ7SGK8_9ACAR</name>
<feature type="domain" description="Tyrosine-protein phosphatase" evidence="4">
    <location>
        <begin position="6"/>
        <end position="146"/>
    </location>
</feature>
<accession>A0AAJ7SGK8</accession>
<dbReference type="InterPro" id="IPR052103">
    <property type="entry name" value="Dual_spec_Phospatases"/>
</dbReference>
<evidence type="ECO:0000256" key="2">
    <source>
        <dbReference type="ARBA" id="ARBA00022801"/>
    </source>
</evidence>
<dbReference type="Proteomes" id="UP000694867">
    <property type="component" value="Unplaced"/>
</dbReference>
<evidence type="ECO:0000256" key="1">
    <source>
        <dbReference type="ARBA" id="ARBA00008601"/>
    </source>
</evidence>
<protein>
    <submittedName>
        <fullName evidence="7">Dual specificity phosphatase 28-like</fullName>
    </submittedName>
</protein>
<dbReference type="SUPFAM" id="SSF52799">
    <property type="entry name" value="(Phosphotyrosine protein) phosphatases II"/>
    <property type="match status" value="1"/>
</dbReference>
<evidence type="ECO:0000313" key="7">
    <source>
        <dbReference type="RefSeq" id="XP_028967543.1"/>
    </source>
</evidence>
<dbReference type="GO" id="GO:0004721">
    <property type="term" value="F:phosphoprotein phosphatase activity"/>
    <property type="evidence" value="ECO:0007669"/>
    <property type="project" value="UniProtKB-KW"/>
</dbReference>